<dbReference type="Gene3D" id="3.30.559.10">
    <property type="entry name" value="Chloramphenicol acetyltransferase-like domain"/>
    <property type="match status" value="1"/>
</dbReference>
<evidence type="ECO:0000256" key="7">
    <source>
        <dbReference type="ARBA" id="ARBA00022679"/>
    </source>
</evidence>
<dbReference type="InterPro" id="IPR004167">
    <property type="entry name" value="PSBD"/>
</dbReference>
<evidence type="ECO:0000256" key="1">
    <source>
        <dbReference type="ARBA" id="ARBA00004052"/>
    </source>
</evidence>
<dbReference type="FunFam" id="3.30.559.10:FF:000007">
    <property type="entry name" value="Dihydrolipoamide acetyltransferase component of pyruvate dehydrogenase complex"/>
    <property type="match status" value="1"/>
</dbReference>
<dbReference type="PANTHER" id="PTHR43416:SF5">
    <property type="entry name" value="DIHYDROLIPOYLLYSINE-RESIDUE SUCCINYLTRANSFERASE COMPONENT OF 2-OXOGLUTARATE DEHYDROGENASE COMPLEX, MITOCHONDRIAL"/>
    <property type="match status" value="1"/>
</dbReference>
<dbReference type="Pfam" id="PF00198">
    <property type="entry name" value="2-oxoacid_dh"/>
    <property type="match status" value="1"/>
</dbReference>
<dbReference type="InterPro" id="IPR006255">
    <property type="entry name" value="SucB"/>
</dbReference>
<evidence type="ECO:0000256" key="12">
    <source>
        <dbReference type="SAM" id="MobiDB-lite"/>
    </source>
</evidence>
<keyword evidence="9 11" id="KW-0012">Acyltransferase</keyword>
<dbReference type="NCBIfam" id="NF004309">
    <property type="entry name" value="PRK05704.1"/>
    <property type="match status" value="1"/>
</dbReference>
<dbReference type="UniPathway" id="UPA00868">
    <property type="reaction ID" value="UER00840"/>
</dbReference>
<dbReference type="NCBIfam" id="TIGR01347">
    <property type="entry name" value="sucB"/>
    <property type="match status" value="1"/>
</dbReference>
<dbReference type="PROSITE" id="PS51826">
    <property type="entry name" value="PSBD"/>
    <property type="match status" value="1"/>
</dbReference>
<dbReference type="Proteomes" id="UP000886339">
    <property type="component" value="Unassembled WGS sequence"/>
</dbReference>
<accession>A0A831RY59</accession>
<keyword evidence="7 11" id="KW-0808">Transferase</keyword>
<sequence length="402" mass="44003">MSTEIRVPTLPESVTDATVLNWRKKPGDPVQRDENLLDLETDKVVLEVPSPTDGVLVEIRAQEGDLVEADDVLAVIEPGKPAARKPSPAADRPAPPENNAGSQEPVLTPAVRRLVKELKLDPTKITGTGKDGRILKSDVMAYLDKQTSIRDPDAETVASTLGAKESPAETPAEQRVPMSRLRARIAERLVQAQQTAAILTTFNEVNLQSVSELRIRYRETFEKEHGVRLGFMSFFVRATVDALKKFPLLNASVDGTDIIYHGYYDIGIAVGSPRGLVVPILRNADELSFADTEKAIKQYGQKAQDGSLSYEELSGGTFTISNGGVYGSMLSTPILNPPQSGILGMHNIIQRPVAENGEVVIRPMMYLALSYDHRIVDGKDAVQFLVTIKENLEDPSRLLLDI</sequence>
<keyword evidence="6 11" id="KW-0816">Tricarboxylic acid cycle</keyword>
<comment type="pathway">
    <text evidence="2 11">Amino-acid degradation; L-lysine degradation via saccharopine pathway; glutaryl-CoA from L-lysine: step 6/6.</text>
</comment>
<organism evidence="15">
    <name type="scientific">Thiolapillus brandeum</name>
    <dbReference type="NCBI Taxonomy" id="1076588"/>
    <lineage>
        <taxon>Bacteria</taxon>
        <taxon>Pseudomonadati</taxon>
        <taxon>Pseudomonadota</taxon>
        <taxon>Gammaproteobacteria</taxon>
        <taxon>Chromatiales</taxon>
        <taxon>Sedimenticolaceae</taxon>
        <taxon>Thiolapillus</taxon>
    </lineage>
</organism>
<dbReference type="AlphaFoldDB" id="A0A831RY59"/>
<dbReference type="GO" id="GO:0033512">
    <property type="term" value="P:L-lysine catabolic process to acetyl-CoA via saccharopine"/>
    <property type="evidence" value="ECO:0007669"/>
    <property type="project" value="UniProtKB-UniRule"/>
</dbReference>
<dbReference type="PANTHER" id="PTHR43416">
    <property type="entry name" value="DIHYDROLIPOYLLYSINE-RESIDUE SUCCINYLTRANSFERASE COMPONENT OF 2-OXOGLUTARATE DEHYDROGENASE COMPLEX, MITOCHONDRIAL-RELATED"/>
    <property type="match status" value="1"/>
</dbReference>
<feature type="domain" description="Peripheral subunit-binding (PSBD)" evidence="14">
    <location>
        <begin position="106"/>
        <end position="143"/>
    </location>
</feature>
<feature type="domain" description="Lipoyl-binding" evidence="13">
    <location>
        <begin position="2"/>
        <end position="77"/>
    </location>
</feature>
<comment type="caution">
    <text evidence="15">The sequence shown here is derived from an EMBL/GenBank/DDBJ whole genome shotgun (WGS) entry which is preliminary data.</text>
</comment>
<name>A0A831RY59_9GAMM</name>
<evidence type="ECO:0000256" key="10">
    <source>
        <dbReference type="ARBA" id="ARBA00052761"/>
    </source>
</evidence>
<evidence type="ECO:0000256" key="11">
    <source>
        <dbReference type="RuleBase" id="RU361138"/>
    </source>
</evidence>
<dbReference type="GO" id="GO:0005829">
    <property type="term" value="C:cytosol"/>
    <property type="evidence" value="ECO:0007669"/>
    <property type="project" value="TreeGrafter"/>
</dbReference>
<proteinExistence type="inferred from homology"/>
<dbReference type="Pfam" id="PF02817">
    <property type="entry name" value="E3_binding"/>
    <property type="match status" value="1"/>
</dbReference>
<dbReference type="PROSITE" id="PS50968">
    <property type="entry name" value="BIOTINYL_LIPOYL"/>
    <property type="match status" value="1"/>
</dbReference>
<evidence type="ECO:0000259" key="13">
    <source>
        <dbReference type="PROSITE" id="PS50968"/>
    </source>
</evidence>
<gene>
    <name evidence="15" type="primary">odhB</name>
    <name evidence="15" type="ORF">ENJ12_11035</name>
</gene>
<dbReference type="SUPFAM" id="SSF51230">
    <property type="entry name" value="Single hybrid motif"/>
    <property type="match status" value="1"/>
</dbReference>
<dbReference type="EMBL" id="DRLF01000383">
    <property type="protein sequence ID" value="HEC07380.1"/>
    <property type="molecule type" value="Genomic_DNA"/>
</dbReference>
<comment type="similarity">
    <text evidence="3 11">Belongs to the 2-oxoacid dehydrogenase family.</text>
</comment>
<dbReference type="InterPro" id="IPR001078">
    <property type="entry name" value="2-oxoacid_DH_actylTfrase"/>
</dbReference>
<dbReference type="InterPro" id="IPR050537">
    <property type="entry name" value="2-oxoacid_dehydrogenase"/>
</dbReference>
<comment type="catalytic activity">
    <reaction evidence="10 11">
        <text>N(6)-[(R)-dihydrolipoyl]-L-lysyl-[protein] + succinyl-CoA = N(6)-[(R)-S(8)-succinyldihydrolipoyl]-L-lysyl-[protein] + CoA</text>
        <dbReference type="Rhea" id="RHEA:15213"/>
        <dbReference type="Rhea" id="RHEA-COMP:10475"/>
        <dbReference type="Rhea" id="RHEA-COMP:20092"/>
        <dbReference type="ChEBI" id="CHEBI:57287"/>
        <dbReference type="ChEBI" id="CHEBI:57292"/>
        <dbReference type="ChEBI" id="CHEBI:83100"/>
        <dbReference type="ChEBI" id="CHEBI:83120"/>
        <dbReference type="EC" id="2.3.1.61"/>
    </reaction>
</comment>
<evidence type="ECO:0000256" key="4">
    <source>
        <dbReference type="ARBA" id="ARBA00012945"/>
    </source>
</evidence>
<dbReference type="Gene3D" id="2.40.50.100">
    <property type="match status" value="1"/>
</dbReference>
<dbReference type="InterPro" id="IPR000089">
    <property type="entry name" value="Biotin_lipoyl"/>
</dbReference>
<dbReference type="SUPFAM" id="SSF52777">
    <property type="entry name" value="CoA-dependent acyltransferases"/>
    <property type="match status" value="1"/>
</dbReference>
<feature type="region of interest" description="Disordered" evidence="12">
    <location>
        <begin position="78"/>
        <end position="108"/>
    </location>
</feature>
<feature type="region of interest" description="Disordered" evidence="12">
    <location>
        <begin position="151"/>
        <end position="175"/>
    </location>
</feature>
<evidence type="ECO:0000256" key="6">
    <source>
        <dbReference type="ARBA" id="ARBA00022532"/>
    </source>
</evidence>
<reference evidence="15" key="1">
    <citation type="journal article" date="2020" name="mSystems">
        <title>Genome- and Community-Level Interaction Insights into Carbon Utilization and Element Cycling Functions of Hydrothermarchaeota in Hydrothermal Sediment.</title>
        <authorList>
            <person name="Zhou Z."/>
            <person name="Liu Y."/>
            <person name="Xu W."/>
            <person name="Pan J."/>
            <person name="Luo Z.H."/>
            <person name="Li M."/>
        </authorList>
    </citation>
    <scope>NUCLEOTIDE SEQUENCE [LARGE SCALE GENOMIC DNA]</scope>
    <source>
        <strain evidence="15">HyVt-458</strain>
    </source>
</reference>
<evidence type="ECO:0000256" key="2">
    <source>
        <dbReference type="ARBA" id="ARBA00005145"/>
    </source>
</evidence>
<evidence type="ECO:0000313" key="15">
    <source>
        <dbReference type="EMBL" id="HEC07380.1"/>
    </source>
</evidence>
<dbReference type="PROSITE" id="PS00189">
    <property type="entry name" value="LIPOYL"/>
    <property type="match status" value="1"/>
</dbReference>
<dbReference type="EC" id="2.3.1.61" evidence="4 11"/>
<dbReference type="Gene3D" id="4.10.320.10">
    <property type="entry name" value="E3-binding domain"/>
    <property type="match status" value="1"/>
</dbReference>
<keyword evidence="8 11" id="KW-0450">Lipoyl</keyword>
<evidence type="ECO:0000256" key="3">
    <source>
        <dbReference type="ARBA" id="ARBA00007317"/>
    </source>
</evidence>
<evidence type="ECO:0000256" key="5">
    <source>
        <dbReference type="ARBA" id="ARBA00019511"/>
    </source>
</evidence>
<dbReference type="GO" id="GO:0004149">
    <property type="term" value="F:dihydrolipoyllysine-residue succinyltransferase activity"/>
    <property type="evidence" value="ECO:0007669"/>
    <property type="project" value="UniProtKB-UniRule"/>
</dbReference>
<dbReference type="InterPro" id="IPR023213">
    <property type="entry name" value="CAT-like_dom_sf"/>
</dbReference>
<evidence type="ECO:0000259" key="14">
    <source>
        <dbReference type="PROSITE" id="PS51826"/>
    </source>
</evidence>
<protein>
    <recommendedName>
        <fullName evidence="5 11">Dihydrolipoyllysine-residue succinyltransferase component of 2-oxoglutarate dehydrogenase complex</fullName>
        <ecNumber evidence="4 11">2.3.1.61</ecNumber>
    </recommendedName>
    <alternativeName>
        <fullName evidence="11">2-oxoglutarate dehydrogenase complex component E2</fullName>
    </alternativeName>
</protein>
<dbReference type="GO" id="GO:0006099">
    <property type="term" value="P:tricarboxylic acid cycle"/>
    <property type="evidence" value="ECO:0007669"/>
    <property type="project" value="UniProtKB-UniRule"/>
</dbReference>
<evidence type="ECO:0000256" key="9">
    <source>
        <dbReference type="ARBA" id="ARBA00023315"/>
    </source>
</evidence>
<dbReference type="InterPro" id="IPR036625">
    <property type="entry name" value="E3-bd_dom_sf"/>
</dbReference>
<dbReference type="SUPFAM" id="SSF47005">
    <property type="entry name" value="Peripheral subunit-binding domain of 2-oxo acid dehydrogenase complex"/>
    <property type="match status" value="1"/>
</dbReference>
<dbReference type="CDD" id="cd06849">
    <property type="entry name" value="lipoyl_domain"/>
    <property type="match status" value="1"/>
</dbReference>
<evidence type="ECO:0000256" key="8">
    <source>
        <dbReference type="ARBA" id="ARBA00022823"/>
    </source>
</evidence>
<dbReference type="Pfam" id="PF00364">
    <property type="entry name" value="Biotin_lipoyl"/>
    <property type="match status" value="1"/>
</dbReference>
<comment type="function">
    <text evidence="1 11">E2 component of the 2-oxoglutarate dehydrogenase (OGDH) complex which catalyzes the second step in the conversion of 2-oxoglutarate to succinyl-CoA and CO(2).</text>
</comment>
<dbReference type="InterPro" id="IPR011053">
    <property type="entry name" value="Single_hybrid_motif"/>
</dbReference>
<dbReference type="GO" id="GO:0045252">
    <property type="term" value="C:oxoglutarate dehydrogenase complex"/>
    <property type="evidence" value="ECO:0007669"/>
    <property type="project" value="UniProtKB-UniRule"/>
</dbReference>
<comment type="cofactor">
    <cofactor evidence="11">
        <name>(R)-lipoate</name>
        <dbReference type="ChEBI" id="CHEBI:83088"/>
    </cofactor>
    <text evidence="11">Binds 1 lipoyl cofactor covalently.</text>
</comment>
<dbReference type="InterPro" id="IPR003016">
    <property type="entry name" value="2-oxoA_DH_lipoyl-BS"/>
</dbReference>